<keyword evidence="1" id="KW-0472">Membrane</keyword>
<dbReference type="Proteomes" id="UP000297403">
    <property type="component" value="Unassembled WGS sequence"/>
</dbReference>
<feature type="transmembrane region" description="Helical" evidence="1">
    <location>
        <begin position="53"/>
        <end position="80"/>
    </location>
</feature>
<evidence type="ECO:0000256" key="1">
    <source>
        <dbReference type="SAM" id="Phobius"/>
    </source>
</evidence>
<organism evidence="2 3">
    <name type="scientific">Cryobacterium shii</name>
    <dbReference type="NCBI Taxonomy" id="1259235"/>
    <lineage>
        <taxon>Bacteria</taxon>
        <taxon>Bacillati</taxon>
        <taxon>Actinomycetota</taxon>
        <taxon>Actinomycetes</taxon>
        <taxon>Micrococcales</taxon>
        <taxon>Microbacteriaceae</taxon>
        <taxon>Cryobacterium</taxon>
    </lineage>
</organism>
<keyword evidence="1" id="KW-1133">Transmembrane helix</keyword>
<gene>
    <name evidence="2" type="ORF">E3O49_02290</name>
</gene>
<keyword evidence="1" id="KW-0812">Transmembrane</keyword>
<accession>A0AAQ2C8H8</accession>
<sequence>MGLRGLQQLDQLACGHAEQPDLGRFELRGHAAGALAGGAGTAGLTGLTGLTGLAVLTGMAALAGLAVLTGMAALAGLAVLAGPAVRAVPTGFPSCGQEFHQVSSLARVAQSP</sequence>
<name>A0AAQ2C8H8_9MICO</name>
<protein>
    <submittedName>
        <fullName evidence="2">Uncharacterized protein</fullName>
    </submittedName>
</protein>
<proteinExistence type="predicted"/>
<evidence type="ECO:0000313" key="3">
    <source>
        <dbReference type="Proteomes" id="UP000297403"/>
    </source>
</evidence>
<comment type="caution">
    <text evidence="2">The sequence shown here is derived from an EMBL/GenBank/DDBJ whole genome shotgun (WGS) entry which is preliminary data.</text>
</comment>
<dbReference type="AlphaFoldDB" id="A0AAQ2C8H8"/>
<reference evidence="2 3" key="1">
    <citation type="submission" date="2019-03" db="EMBL/GenBank/DDBJ databases">
        <title>Genomics of glacier-inhabiting Cryobacterium strains.</title>
        <authorList>
            <person name="Liu Q."/>
            <person name="Xin Y.-H."/>
        </authorList>
    </citation>
    <scope>NUCLEOTIDE SEQUENCE [LARGE SCALE GENOMIC DNA]</scope>
    <source>
        <strain evidence="3">TMT1-22</strain>
    </source>
</reference>
<dbReference type="EMBL" id="SOFY01000011">
    <property type="protein sequence ID" value="TFC52128.1"/>
    <property type="molecule type" value="Genomic_DNA"/>
</dbReference>
<evidence type="ECO:0000313" key="2">
    <source>
        <dbReference type="EMBL" id="TFC52128.1"/>
    </source>
</evidence>
<keyword evidence="3" id="KW-1185">Reference proteome</keyword>